<keyword evidence="8" id="KW-0418">Kinase</keyword>
<evidence type="ECO:0000256" key="12">
    <source>
        <dbReference type="ARBA" id="ARBA00023137"/>
    </source>
</evidence>
<keyword evidence="4" id="KW-0808">Transferase</keyword>
<feature type="domain" description="Protein kinase" evidence="15">
    <location>
        <begin position="163"/>
        <end position="422"/>
    </location>
</feature>
<evidence type="ECO:0000313" key="18">
    <source>
        <dbReference type="Proteomes" id="UP001209878"/>
    </source>
</evidence>
<keyword evidence="18" id="KW-1185">Reference proteome</keyword>
<organism evidence="17 18">
    <name type="scientific">Ridgeia piscesae</name>
    <name type="common">Tubeworm</name>
    <dbReference type="NCBI Taxonomy" id="27915"/>
    <lineage>
        <taxon>Eukaryota</taxon>
        <taxon>Metazoa</taxon>
        <taxon>Spiralia</taxon>
        <taxon>Lophotrochozoa</taxon>
        <taxon>Annelida</taxon>
        <taxon>Polychaeta</taxon>
        <taxon>Sedentaria</taxon>
        <taxon>Canalipalpata</taxon>
        <taxon>Sabellida</taxon>
        <taxon>Siboglinidae</taxon>
        <taxon>Ridgeia</taxon>
    </lineage>
</organism>
<dbReference type="FunFam" id="1.10.510.10:FF:000165">
    <property type="entry name" value="Tyrosine-protein kinase RYK"/>
    <property type="match status" value="1"/>
</dbReference>
<proteinExistence type="predicted"/>
<dbReference type="InterPro" id="IPR038677">
    <property type="entry name" value="WIF_sf"/>
</dbReference>
<dbReference type="InterPro" id="IPR050122">
    <property type="entry name" value="RTK"/>
</dbReference>
<dbReference type="GO" id="GO:0043235">
    <property type="term" value="C:receptor complex"/>
    <property type="evidence" value="ECO:0007669"/>
    <property type="project" value="TreeGrafter"/>
</dbReference>
<dbReference type="InterPro" id="IPR001245">
    <property type="entry name" value="Ser-Thr/Tyr_kinase_cat_dom"/>
</dbReference>
<accession>A0AAD9PAK8</accession>
<evidence type="ECO:0000256" key="8">
    <source>
        <dbReference type="ARBA" id="ARBA00022777"/>
    </source>
</evidence>
<keyword evidence="12" id="KW-0829">Tyrosine-protein kinase</keyword>
<dbReference type="InterPro" id="IPR000719">
    <property type="entry name" value="Prot_kinase_dom"/>
</dbReference>
<dbReference type="InterPro" id="IPR011009">
    <property type="entry name" value="Kinase-like_dom_sf"/>
</dbReference>
<evidence type="ECO:0000256" key="1">
    <source>
        <dbReference type="ARBA" id="ARBA00004167"/>
    </source>
</evidence>
<dbReference type="PRINTS" id="PR00109">
    <property type="entry name" value="TYRKINASE"/>
</dbReference>
<dbReference type="Proteomes" id="UP001209878">
    <property type="component" value="Unassembled WGS sequence"/>
</dbReference>
<keyword evidence="6" id="KW-0732">Signal</keyword>
<keyword evidence="13" id="KW-0675">Receptor</keyword>
<dbReference type="GO" id="GO:0007409">
    <property type="term" value="P:axonogenesis"/>
    <property type="evidence" value="ECO:0007669"/>
    <property type="project" value="TreeGrafter"/>
</dbReference>
<protein>
    <recommendedName>
        <fullName evidence="2">receptor protein-tyrosine kinase</fullName>
        <ecNumber evidence="2">2.7.10.1</ecNumber>
    </recommendedName>
</protein>
<dbReference type="EMBL" id="JAODUO010000055">
    <property type="protein sequence ID" value="KAK2191294.1"/>
    <property type="molecule type" value="Genomic_DNA"/>
</dbReference>
<name>A0AAD9PAK8_RIDPI</name>
<evidence type="ECO:0000259" key="16">
    <source>
        <dbReference type="PROSITE" id="PS50814"/>
    </source>
</evidence>
<feature type="non-terminal residue" evidence="17">
    <location>
        <position position="429"/>
    </location>
</feature>
<dbReference type="Pfam" id="PF07714">
    <property type="entry name" value="PK_Tyr_Ser-Thr"/>
    <property type="match status" value="1"/>
</dbReference>
<keyword evidence="10" id="KW-1133">Transmembrane helix</keyword>
<dbReference type="PROSITE" id="PS50011">
    <property type="entry name" value="PROTEIN_KINASE_DOM"/>
    <property type="match status" value="1"/>
</dbReference>
<keyword evidence="3" id="KW-0597">Phosphoprotein</keyword>
<reference evidence="17" key="1">
    <citation type="journal article" date="2023" name="Mol. Biol. Evol.">
        <title>Third-Generation Sequencing Reveals the Adaptive Role of the Epigenome in Three Deep-Sea Polychaetes.</title>
        <authorList>
            <person name="Perez M."/>
            <person name="Aroh O."/>
            <person name="Sun Y."/>
            <person name="Lan Y."/>
            <person name="Juniper S.K."/>
            <person name="Young C.R."/>
            <person name="Angers B."/>
            <person name="Qian P.Y."/>
        </authorList>
    </citation>
    <scope>NUCLEOTIDE SEQUENCE</scope>
    <source>
        <strain evidence="17">R07B-5</strain>
    </source>
</reference>
<dbReference type="PANTHER" id="PTHR24416:SF349">
    <property type="entry name" value="TYROSINE-PROTEIN KINASE RYK"/>
    <property type="match status" value="1"/>
</dbReference>
<evidence type="ECO:0000259" key="15">
    <source>
        <dbReference type="PROSITE" id="PS50011"/>
    </source>
</evidence>
<evidence type="ECO:0000256" key="9">
    <source>
        <dbReference type="ARBA" id="ARBA00022840"/>
    </source>
</evidence>
<dbReference type="GO" id="GO:0005524">
    <property type="term" value="F:ATP binding"/>
    <property type="evidence" value="ECO:0007669"/>
    <property type="project" value="UniProtKB-KW"/>
</dbReference>
<keyword evidence="7" id="KW-0547">Nucleotide-binding</keyword>
<evidence type="ECO:0000256" key="10">
    <source>
        <dbReference type="ARBA" id="ARBA00022989"/>
    </source>
</evidence>
<evidence type="ECO:0000256" key="7">
    <source>
        <dbReference type="ARBA" id="ARBA00022741"/>
    </source>
</evidence>
<evidence type="ECO:0000256" key="14">
    <source>
        <dbReference type="ARBA" id="ARBA00023180"/>
    </source>
</evidence>
<evidence type="ECO:0000256" key="4">
    <source>
        <dbReference type="ARBA" id="ARBA00022679"/>
    </source>
</evidence>
<evidence type="ECO:0000256" key="5">
    <source>
        <dbReference type="ARBA" id="ARBA00022692"/>
    </source>
</evidence>
<dbReference type="InterPro" id="IPR003306">
    <property type="entry name" value="WIF"/>
</dbReference>
<dbReference type="InterPro" id="IPR008266">
    <property type="entry name" value="Tyr_kinase_AS"/>
</dbReference>
<dbReference type="GO" id="GO:0051897">
    <property type="term" value="P:positive regulation of phosphatidylinositol 3-kinase/protein kinase B signal transduction"/>
    <property type="evidence" value="ECO:0007669"/>
    <property type="project" value="TreeGrafter"/>
</dbReference>
<dbReference type="GO" id="GO:0004714">
    <property type="term" value="F:transmembrane receptor protein tyrosine kinase activity"/>
    <property type="evidence" value="ECO:0007669"/>
    <property type="project" value="UniProtKB-EC"/>
</dbReference>
<evidence type="ECO:0000256" key="13">
    <source>
        <dbReference type="ARBA" id="ARBA00023170"/>
    </source>
</evidence>
<dbReference type="Pfam" id="PF02019">
    <property type="entry name" value="WIF"/>
    <property type="match status" value="1"/>
</dbReference>
<dbReference type="Gene3D" id="1.10.510.10">
    <property type="entry name" value="Transferase(Phosphotransferase) domain 1"/>
    <property type="match status" value="1"/>
</dbReference>
<keyword evidence="5" id="KW-0812">Transmembrane</keyword>
<dbReference type="PANTHER" id="PTHR24416">
    <property type="entry name" value="TYROSINE-PROTEIN KINASE RECEPTOR"/>
    <property type="match status" value="1"/>
</dbReference>
<dbReference type="PROSITE" id="PS00109">
    <property type="entry name" value="PROTEIN_KINASE_TYR"/>
    <property type="match status" value="1"/>
</dbReference>
<keyword evidence="14" id="KW-0325">Glycoprotein</keyword>
<comment type="caution">
    <text evidence="17">The sequence shown here is derived from an EMBL/GenBank/DDBJ whole genome shotgun (WGS) entry which is preliminary data.</text>
</comment>
<keyword evidence="9" id="KW-0067">ATP-binding</keyword>
<evidence type="ECO:0000313" key="17">
    <source>
        <dbReference type="EMBL" id="KAK2191294.1"/>
    </source>
</evidence>
<evidence type="ECO:0000256" key="3">
    <source>
        <dbReference type="ARBA" id="ARBA00022553"/>
    </source>
</evidence>
<dbReference type="SMART" id="SM00469">
    <property type="entry name" value="WIF"/>
    <property type="match status" value="1"/>
</dbReference>
<evidence type="ECO:0000256" key="6">
    <source>
        <dbReference type="ARBA" id="ARBA00022729"/>
    </source>
</evidence>
<dbReference type="Gene3D" id="2.60.40.2170">
    <property type="entry name" value="Wnt, WIF domain"/>
    <property type="match status" value="1"/>
</dbReference>
<evidence type="ECO:0000256" key="11">
    <source>
        <dbReference type="ARBA" id="ARBA00023136"/>
    </source>
</evidence>
<dbReference type="AlphaFoldDB" id="A0AAD9PAK8"/>
<gene>
    <name evidence="17" type="ORF">NP493_56g09003</name>
</gene>
<dbReference type="SUPFAM" id="SSF56112">
    <property type="entry name" value="Protein kinase-like (PK-like)"/>
    <property type="match status" value="1"/>
</dbReference>
<dbReference type="EC" id="2.7.10.1" evidence="2"/>
<dbReference type="GO" id="GO:0007169">
    <property type="term" value="P:cell surface receptor protein tyrosine kinase signaling pathway"/>
    <property type="evidence" value="ECO:0007669"/>
    <property type="project" value="TreeGrafter"/>
</dbReference>
<sequence length="429" mass="48400">VPGQLYYVRNGIVNHYALSFSIPVKSDIDDIYFTWQNLRKSPPAPAMFYKMAVSVSNNQAMNPPQTSLQREGVVPTTLTVFRVTLPCSGLLTLEVTLHLQMNISIFSASNLTVLNIRRRKACLRDGFQLTDSKHRIIPVRQQNVSYVYPSRDGGILLVAIAIALYYIRLQKGTGEQLSEANSAQGLTHAQTYLRADTPNNSVSGRGQHEEARRDQRELVMREACLLSGLSHPNVNPILAACVEDDKHPLLIFPFANQGNLKKFLQRCKLSEIGAHQYLHRRRIVHGDVATRNCVVDSSLTVKVTDNALARDLFPSDYHCLGDNENRPIKWLALESLTERRFSSASDVWAFGIVLWELMTLGQQPYAEIDPFEMTAYLKEGFRIAQPINCPDELFAVMACCWALALDERPKLSQLQICLQEFYTALGRFI</sequence>
<dbReference type="PROSITE" id="PS50814">
    <property type="entry name" value="WIF"/>
    <property type="match status" value="1"/>
</dbReference>
<evidence type="ECO:0000256" key="2">
    <source>
        <dbReference type="ARBA" id="ARBA00011902"/>
    </source>
</evidence>
<feature type="domain" description="WIF" evidence="16">
    <location>
        <begin position="1"/>
        <end position="122"/>
    </location>
</feature>
<dbReference type="GO" id="GO:0010976">
    <property type="term" value="P:positive regulation of neuron projection development"/>
    <property type="evidence" value="ECO:0007669"/>
    <property type="project" value="TreeGrafter"/>
</dbReference>
<comment type="subcellular location">
    <subcellularLocation>
        <location evidence="1">Membrane</location>
        <topology evidence="1">Single-pass membrane protein</topology>
    </subcellularLocation>
</comment>
<dbReference type="GO" id="GO:0005886">
    <property type="term" value="C:plasma membrane"/>
    <property type="evidence" value="ECO:0007669"/>
    <property type="project" value="TreeGrafter"/>
</dbReference>
<keyword evidence="11" id="KW-0472">Membrane</keyword>